<name>A0A0S1MKE5_PHAPC</name>
<sequence length="50" mass="5989">MTKATTTMRKKTRRRRKRRLKILTRKFMSNAKTRLDAQRLGITLKNARSV</sequence>
<proteinExistence type="evidence at transcript level"/>
<dbReference type="AlphaFoldDB" id="A0A0S1MKE5"/>
<reference evidence="1" key="1">
    <citation type="submission" date="2015-07" db="EMBL/GenBank/DDBJ databases">
        <title>Elucidating the P. pachyrhizi secretome and potential effectors.</title>
        <authorList>
            <person name="de Carvalho M.C.C.G."/>
            <person name="Nascimento L.C."/>
            <person name="Darben L.M."/>
            <person name="Polizel-Podanosqui A.M."/>
            <person name="Lopes-Caitar V.S."/>
            <person name="Rocha C.S."/>
            <person name="Qi M."/>
            <person name="Carazolle M."/>
            <person name="Kuwahara M.K."/>
            <person name="Pereira G.A.G."/>
            <person name="Abdelnoor R.V."/>
            <person name="Whitham S.A."/>
            <person name="Marcelino-Guimaraes F.C."/>
        </authorList>
    </citation>
    <scope>NUCLEOTIDE SEQUENCE</scope>
</reference>
<protein>
    <submittedName>
        <fullName evidence="1">Uncharacterized protein</fullName>
    </submittedName>
</protein>
<accession>A0A0S1MKE5</accession>
<dbReference type="EMBL" id="KT247148">
    <property type="protein sequence ID" value="ALL41237.1"/>
    <property type="molecule type" value="mRNA"/>
</dbReference>
<evidence type="ECO:0000313" key="1">
    <source>
        <dbReference type="EMBL" id="ALL41237.1"/>
    </source>
</evidence>
<organism evidence="1">
    <name type="scientific">Phakopsora pachyrhizi</name>
    <name type="common">Asian soybean rust disease fungus</name>
    <dbReference type="NCBI Taxonomy" id="170000"/>
    <lineage>
        <taxon>Eukaryota</taxon>
        <taxon>Fungi</taxon>
        <taxon>Dikarya</taxon>
        <taxon>Basidiomycota</taxon>
        <taxon>Pucciniomycotina</taxon>
        <taxon>Pucciniomycetes</taxon>
        <taxon>Pucciniales</taxon>
        <taxon>Phakopsoraceae</taxon>
        <taxon>Phakopsora</taxon>
    </lineage>
</organism>